<protein>
    <submittedName>
        <fullName evidence="1">Uncharacterized protein</fullName>
    </submittedName>
</protein>
<gene>
    <name evidence="1" type="ORF">N658DRAFT_255961</name>
</gene>
<evidence type="ECO:0000313" key="2">
    <source>
        <dbReference type="Proteomes" id="UP001305647"/>
    </source>
</evidence>
<organism evidence="1 2">
    <name type="scientific">Parathielavia hyrcaniae</name>
    <dbReference type="NCBI Taxonomy" id="113614"/>
    <lineage>
        <taxon>Eukaryota</taxon>
        <taxon>Fungi</taxon>
        <taxon>Dikarya</taxon>
        <taxon>Ascomycota</taxon>
        <taxon>Pezizomycotina</taxon>
        <taxon>Sordariomycetes</taxon>
        <taxon>Sordariomycetidae</taxon>
        <taxon>Sordariales</taxon>
        <taxon>Chaetomiaceae</taxon>
        <taxon>Parathielavia</taxon>
    </lineage>
</organism>
<dbReference type="EMBL" id="MU863665">
    <property type="protein sequence ID" value="KAK4097909.1"/>
    <property type="molecule type" value="Genomic_DNA"/>
</dbReference>
<dbReference type="Proteomes" id="UP001305647">
    <property type="component" value="Unassembled WGS sequence"/>
</dbReference>
<proteinExistence type="predicted"/>
<reference evidence="1" key="2">
    <citation type="submission" date="2023-05" db="EMBL/GenBank/DDBJ databases">
        <authorList>
            <consortium name="Lawrence Berkeley National Laboratory"/>
            <person name="Steindorff A."/>
            <person name="Hensen N."/>
            <person name="Bonometti L."/>
            <person name="Westerberg I."/>
            <person name="Brannstrom I.O."/>
            <person name="Guillou S."/>
            <person name="Cros-Aarteil S."/>
            <person name="Calhoun S."/>
            <person name="Haridas S."/>
            <person name="Kuo A."/>
            <person name="Mondo S."/>
            <person name="Pangilinan J."/>
            <person name="Riley R."/>
            <person name="Labutti K."/>
            <person name="Andreopoulos B."/>
            <person name="Lipzen A."/>
            <person name="Chen C."/>
            <person name="Yanf M."/>
            <person name="Daum C."/>
            <person name="Ng V."/>
            <person name="Clum A."/>
            <person name="Ohm R."/>
            <person name="Martin F."/>
            <person name="Silar P."/>
            <person name="Natvig D."/>
            <person name="Lalanne C."/>
            <person name="Gautier V."/>
            <person name="Ament-Velasquez S.L."/>
            <person name="Kruys A."/>
            <person name="Hutchinson M.I."/>
            <person name="Powell A.J."/>
            <person name="Barry K."/>
            <person name="Miller A.N."/>
            <person name="Grigoriev I.V."/>
            <person name="Debuchy R."/>
            <person name="Gladieux P."/>
            <person name="Thoren M.H."/>
            <person name="Johannesson H."/>
        </authorList>
    </citation>
    <scope>NUCLEOTIDE SEQUENCE</scope>
    <source>
        <strain evidence="1">CBS 757.83</strain>
    </source>
</reference>
<accession>A0AAN6PWG0</accession>
<dbReference type="AlphaFoldDB" id="A0AAN6PWG0"/>
<sequence length="158" mass="17552">MWQVGRLRARVTTCRDPITRLLLVRSGLPVARTMNAFALQGVANPPFATLIGAAAERSRLSRLVDHSHVTGTELALHSVPHSSHAPCPHPYTKPQPAREEPVLSCVRTTTPWKNPLGQQVCGWNFTTGRHHPSLSSIPLVCLFWRGRQEIEQPGSRRC</sequence>
<evidence type="ECO:0000313" key="1">
    <source>
        <dbReference type="EMBL" id="KAK4097909.1"/>
    </source>
</evidence>
<keyword evidence="2" id="KW-1185">Reference proteome</keyword>
<name>A0AAN6PWG0_9PEZI</name>
<comment type="caution">
    <text evidence="1">The sequence shown here is derived from an EMBL/GenBank/DDBJ whole genome shotgun (WGS) entry which is preliminary data.</text>
</comment>
<reference evidence="1" key="1">
    <citation type="journal article" date="2023" name="Mol. Phylogenet. Evol.">
        <title>Genome-scale phylogeny and comparative genomics of the fungal order Sordariales.</title>
        <authorList>
            <person name="Hensen N."/>
            <person name="Bonometti L."/>
            <person name="Westerberg I."/>
            <person name="Brannstrom I.O."/>
            <person name="Guillou S."/>
            <person name="Cros-Aarteil S."/>
            <person name="Calhoun S."/>
            <person name="Haridas S."/>
            <person name="Kuo A."/>
            <person name="Mondo S."/>
            <person name="Pangilinan J."/>
            <person name="Riley R."/>
            <person name="LaButti K."/>
            <person name="Andreopoulos B."/>
            <person name="Lipzen A."/>
            <person name="Chen C."/>
            <person name="Yan M."/>
            <person name="Daum C."/>
            <person name="Ng V."/>
            <person name="Clum A."/>
            <person name="Steindorff A."/>
            <person name="Ohm R.A."/>
            <person name="Martin F."/>
            <person name="Silar P."/>
            <person name="Natvig D.O."/>
            <person name="Lalanne C."/>
            <person name="Gautier V."/>
            <person name="Ament-Velasquez S.L."/>
            <person name="Kruys A."/>
            <person name="Hutchinson M.I."/>
            <person name="Powell A.J."/>
            <person name="Barry K."/>
            <person name="Miller A.N."/>
            <person name="Grigoriev I.V."/>
            <person name="Debuchy R."/>
            <person name="Gladieux P."/>
            <person name="Hiltunen Thoren M."/>
            <person name="Johannesson H."/>
        </authorList>
    </citation>
    <scope>NUCLEOTIDE SEQUENCE</scope>
    <source>
        <strain evidence="1">CBS 757.83</strain>
    </source>
</reference>